<evidence type="ECO:0000313" key="3">
    <source>
        <dbReference type="EMBL" id="KAI5427009.1"/>
    </source>
</evidence>
<dbReference type="Pfam" id="PF16487">
    <property type="entry name" value="ArgoMid"/>
    <property type="match status" value="1"/>
</dbReference>
<dbReference type="SUPFAM" id="SSF109604">
    <property type="entry name" value="HD-domain/PDEase-like"/>
    <property type="match status" value="1"/>
</dbReference>
<sequence length="421" mass="47586">MRPCTVTTTTTSSSSNGNVGFPNSSKSLNFATRPGFGTVGTKCIVKANHFFAQLPDKDLNQYDVTITPEVSLRTVNRSIIVELVRLYKDSDLGMTLPAYDGRKSMYTARQLPFSWKDFMIKLVDQRDILQNVQHNAYDQDPYAKEFGINISEKPTSVEARILPAPWLKYHESGKEKNCLPHVGQWNMMNKKMINGMTVDRWACINFSRGFQDSVARTFCNDLAHMCQISGMEFNLEPVIPIYNAKPEQVEKALKHVYQVSTFSSHWACIAIWFAFCTEDLHLSQFMSKSHKQTASDMLSSIPSLQAESSNYRMEPNHTGPSMSNKLILIGLKGFSKLSHLIKIAQDNNTASKFVEADCRTTMFFAAADIRVVLIKLAFRLLSTVILDAFPVSKQQRFAKETLENSVRFRFMSVGGWIEDCG</sequence>
<dbReference type="Gramene" id="Psat03G0243800-T1">
    <property type="protein sequence ID" value="KAI5427009.1"/>
    <property type="gene ID" value="KIW84_032438"/>
</dbReference>
<comment type="caution">
    <text evidence="3">The sequence shown here is derived from an EMBL/GenBank/DDBJ whole genome shotgun (WGS) entry which is preliminary data.</text>
</comment>
<feature type="domain" description="Protein argonaute N-terminal" evidence="1">
    <location>
        <begin position="42"/>
        <end position="157"/>
    </location>
</feature>
<dbReference type="InterPro" id="IPR032473">
    <property type="entry name" value="Argonaute_Mid_dom"/>
</dbReference>
<dbReference type="InterPro" id="IPR032474">
    <property type="entry name" value="Argonaute_N"/>
</dbReference>
<feature type="domain" description="Protein argonaute Mid" evidence="2">
    <location>
        <begin position="180"/>
        <end position="258"/>
    </location>
</feature>
<dbReference type="PANTHER" id="PTHR22891">
    <property type="entry name" value="EUKARYOTIC TRANSLATION INITIATION FACTOR 2C"/>
    <property type="match status" value="1"/>
</dbReference>
<dbReference type="Pfam" id="PF16486">
    <property type="entry name" value="ArgoN"/>
    <property type="match status" value="1"/>
</dbReference>
<dbReference type="Gene3D" id="3.40.50.2300">
    <property type="match status" value="1"/>
</dbReference>
<protein>
    <submittedName>
        <fullName evidence="3">Uncharacterized protein</fullName>
    </submittedName>
</protein>
<reference evidence="3 4" key="1">
    <citation type="journal article" date="2022" name="Nat. Genet.">
        <title>Improved pea reference genome and pan-genome highlight genomic features and evolutionary characteristics.</title>
        <authorList>
            <person name="Yang T."/>
            <person name="Liu R."/>
            <person name="Luo Y."/>
            <person name="Hu S."/>
            <person name="Wang D."/>
            <person name="Wang C."/>
            <person name="Pandey M.K."/>
            <person name="Ge S."/>
            <person name="Xu Q."/>
            <person name="Li N."/>
            <person name="Li G."/>
            <person name="Huang Y."/>
            <person name="Saxena R.K."/>
            <person name="Ji Y."/>
            <person name="Li M."/>
            <person name="Yan X."/>
            <person name="He Y."/>
            <person name="Liu Y."/>
            <person name="Wang X."/>
            <person name="Xiang C."/>
            <person name="Varshney R.K."/>
            <person name="Ding H."/>
            <person name="Gao S."/>
            <person name="Zong X."/>
        </authorList>
    </citation>
    <scope>NUCLEOTIDE SEQUENCE [LARGE SCALE GENOMIC DNA]</scope>
    <source>
        <strain evidence="3 4">cv. Zhongwan 6</strain>
    </source>
</reference>
<name>A0A9D4XVR0_PEA</name>
<organism evidence="3 4">
    <name type="scientific">Pisum sativum</name>
    <name type="common">Garden pea</name>
    <name type="synonym">Lathyrus oleraceus</name>
    <dbReference type="NCBI Taxonomy" id="3888"/>
    <lineage>
        <taxon>Eukaryota</taxon>
        <taxon>Viridiplantae</taxon>
        <taxon>Streptophyta</taxon>
        <taxon>Embryophyta</taxon>
        <taxon>Tracheophyta</taxon>
        <taxon>Spermatophyta</taxon>
        <taxon>Magnoliopsida</taxon>
        <taxon>eudicotyledons</taxon>
        <taxon>Gunneridae</taxon>
        <taxon>Pentapetalae</taxon>
        <taxon>rosids</taxon>
        <taxon>fabids</taxon>
        <taxon>Fabales</taxon>
        <taxon>Fabaceae</taxon>
        <taxon>Papilionoideae</taxon>
        <taxon>50 kb inversion clade</taxon>
        <taxon>NPAAA clade</taxon>
        <taxon>Hologalegina</taxon>
        <taxon>IRL clade</taxon>
        <taxon>Fabeae</taxon>
        <taxon>Lathyrus</taxon>
    </lineage>
</organism>
<keyword evidence="4" id="KW-1185">Reference proteome</keyword>
<dbReference type="EMBL" id="JAMSHJ010000003">
    <property type="protein sequence ID" value="KAI5427009.1"/>
    <property type="molecule type" value="Genomic_DNA"/>
</dbReference>
<gene>
    <name evidence="3" type="ORF">KIW84_032438</name>
</gene>
<dbReference type="AlphaFoldDB" id="A0A9D4XVR0"/>
<evidence type="ECO:0000313" key="4">
    <source>
        <dbReference type="Proteomes" id="UP001058974"/>
    </source>
</evidence>
<evidence type="ECO:0000259" key="1">
    <source>
        <dbReference type="Pfam" id="PF16486"/>
    </source>
</evidence>
<evidence type="ECO:0000259" key="2">
    <source>
        <dbReference type="Pfam" id="PF16487"/>
    </source>
</evidence>
<proteinExistence type="predicted"/>
<dbReference type="Proteomes" id="UP001058974">
    <property type="component" value="Chromosome 3"/>
</dbReference>
<accession>A0A9D4XVR0</accession>